<keyword evidence="2" id="KW-1185">Reference proteome</keyword>
<gene>
    <name evidence="1" type="ORF">IPOD504_LOCUS9147</name>
</gene>
<feature type="non-terminal residue" evidence="1">
    <location>
        <position position="146"/>
    </location>
</feature>
<dbReference type="EMBL" id="OW152834">
    <property type="protein sequence ID" value="CAH2055839.1"/>
    <property type="molecule type" value="Genomic_DNA"/>
</dbReference>
<evidence type="ECO:0000313" key="2">
    <source>
        <dbReference type="Proteomes" id="UP000837857"/>
    </source>
</evidence>
<proteinExistence type="predicted"/>
<dbReference type="Proteomes" id="UP000837857">
    <property type="component" value="Chromosome 22"/>
</dbReference>
<protein>
    <submittedName>
        <fullName evidence="1">Uncharacterized protein</fullName>
    </submittedName>
</protein>
<name>A0ABN8IGG6_9NEOP</name>
<organism evidence="1 2">
    <name type="scientific">Iphiclides podalirius</name>
    <name type="common">scarce swallowtail</name>
    <dbReference type="NCBI Taxonomy" id="110791"/>
    <lineage>
        <taxon>Eukaryota</taxon>
        <taxon>Metazoa</taxon>
        <taxon>Ecdysozoa</taxon>
        <taxon>Arthropoda</taxon>
        <taxon>Hexapoda</taxon>
        <taxon>Insecta</taxon>
        <taxon>Pterygota</taxon>
        <taxon>Neoptera</taxon>
        <taxon>Endopterygota</taxon>
        <taxon>Lepidoptera</taxon>
        <taxon>Glossata</taxon>
        <taxon>Ditrysia</taxon>
        <taxon>Papilionoidea</taxon>
        <taxon>Papilionidae</taxon>
        <taxon>Papilioninae</taxon>
        <taxon>Iphiclides</taxon>
    </lineage>
</organism>
<accession>A0ABN8IGG6</accession>
<sequence>MSPRRAPCAFHVTGNRDRVSQQIQIKLGDYHLAQTLLDDPSKSIGICAEPPSPAPLGRVGITTVALMIDDTNIFRNIANWQRADFSAHGAIAYIVAPVWDFSPALSPVARLDGGMWRPYRRFTVSLIGPTAPPRLLPAPRELIYYL</sequence>
<reference evidence="1" key="1">
    <citation type="submission" date="2022-03" db="EMBL/GenBank/DDBJ databases">
        <authorList>
            <person name="Martin H S."/>
        </authorList>
    </citation>
    <scope>NUCLEOTIDE SEQUENCE</scope>
</reference>
<evidence type="ECO:0000313" key="1">
    <source>
        <dbReference type="EMBL" id="CAH2055839.1"/>
    </source>
</evidence>